<protein>
    <submittedName>
        <fullName evidence="1">Uncharacterized protein</fullName>
    </submittedName>
</protein>
<feature type="non-terminal residue" evidence="1">
    <location>
        <position position="1"/>
    </location>
</feature>
<name>A0A814Q4B1_9BILA</name>
<sequence length="245" mass="27789">VLTTQPAFVTIFCDIERNNSDCSLNLNQTDSLFLTESFLIDSNTIFGSFNAFKIPSKNNKTCVPFFYGQTSYDQCASINGSYLCKTREETFDECGKSKFIAAKAPDNGSVFTETFSFKIPVKFKGNFELSFHSIILCNNTEVCSKAGDFFKIRIQVASKLLKKMKENIDEIKFDFYQEKKWKEKSYSILIDEVGAEINIEIMMGRQYDNPNIAYFGFDNLILKNISPSTKSSYFLPILIGVTIPG</sequence>
<keyword evidence="2" id="KW-1185">Reference proteome</keyword>
<reference evidence="1" key="1">
    <citation type="submission" date="2021-02" db="EMBL/GenBank/DDBJ databases">
        <authorList>
            <person name="Nowell W R."/>
        </authorList>
    </citation>
    <scope>NUCLEOTIDE SEQUENCE</scope>
    <source>
        <strain evidence="1">Ploen Becks lab</strain>
    </source>
</reference>
<evidence type="ECO:0000313" key="1">
    <source>
        <dbReference type="EMBL" id="CAF1114992.1"/>
    </source>
</evidence>
<comment type="caution">
    <text evidence="1">The sequence shown here is derived from an EMBL/GenBank/DDBJ whole genome shotgun (WGS) entry which is preliminary data.</text>
</comment>
<evidence type="ECO:0000313" key="2">
    <source>
        <dbReference type="Proteomes" id="UP000663879"/>
    </source>
</evidence>
<dbReference type="AlphaFoldDB" id="A0A814Q4B1"/>
<gene>
    <name evidence="1" type="ORF">OXX778_LOCUS21792</name>
</gene>
<feature type="non-terminal residue" evidence="1">
    <location>
        <position position="245"/>
    </location>
</feature>
<proteinExistence type="predicted"/>
<dbReference type="EMBL" id="CAJNOC010008401">
    <property type="protein sequence ID" value="CAF1114992.1"/>
    <property type="molecule type" value="Genomic_DNA"/>
</dbReference>
<dbReference type="Proteomes" id="UP000663879">
    <property type="component" value="Unassembled WGS sequence"/>
</dbReference>
<organism evidence="1 2">
    <name type="scientific">Brachionus calyciflorus</name>
    <dbReference type="NCBI Taxonomy" id="104777"/>
    <lineage>
        <taxon>Eukaryota</taxon>
        <taxon>Metazoa</taxon>
        <taxon>Spiralia</taxon>
        <taxon>Gnathifera</taxon>
        <taxon>Rotifera</taxon>
        <taxon>Eurotatoria</taxon>
        <taxon>Monogononta</taxon>
        <taxon>Pseudotrocha</taxon>
        <taxon>Ploima</taxon>
        <taxon>Brachionidae</taxon>
        <taxon>Brachionus</taxon>
    </lineage>
</organism>
<accession>A0A814Q4B1</accession>